<evidence type="ECO:0000256" key="3">
    <source>
        <dbReference type="ARBA" id="ARBA00023239"/>
    </source>
</evidence>
<keyword evidence="3 5" id="KW-0456">Lyase</keyword>
<accession>A0A0A0DAL7</accession>
<evidence type="ECO:0000313" key="9">
    <source>
        <dbReference type="Proteomes" id="UP000029995"/>
    </source>
</evidence>
<organism evidence="8 9">
    <name type="scientific">Inquilinus limosus MP06</name>
    <dbReference type="NCBI Taxonomy" id="1398085"/>
    <lineage>
        <taxon>Bacteria</taxon>
        <taxon>Pseudomonadati</taxon>
        <taxon>Pseudomonadota</taxon>
        <taxon>Alphaproteobacteria</taxon>
        <taxon>Rhodospirillales</taxon>
        <taxon>Rhodospirillaceae</taxon>
        <taxon>Inquilinus</taxon>
    </lineage>
</organism>
<dbReference type="GO" id="GO:0018822">
    <property type="term" value="F:nitrile hydratase activity"/>
    <property type="evidence" value="ECO:0007669"/>
    <property type="project" value="UniProtKB-EC"/>
</dbReference>
<evidence type="ECO:0000256" key="1">
    <source>
        <dbReference type="ARBA" id="ARBA00004042"/>
    </source>
</evidence>
<proteinExistence type="inferred from homology"/>
<feature type="domain" description="Nitrile hydratase beta subunit-like N-terminal" evidence="7">
    <location>
        <begin position="1"/>
        <end position="109"/>
    </location>
</feature>
<dbReference type="EC" id="4.2.1.84" evidence="5"/>
<dbReference type="InterPro" id="IPR042262">
    <property type="entry name" value="CN_hydtase_beta_C"/>
</dbReference>
<dbReference type="OrthoDB" id="3478924at2"/>
<dbReference type="EMBL" id="JANX01000060">
    <property type="protein sequence ID" value="KGM34913.1"/>
    <property type="molecule type" value="Genomic_DNA"/>
</dbReference>
<dbReference type="InterPro" id="IPR049054">
    <property type="entry name" value="CN_hydtase_beta-like_N"/>
</dbReference>
<dbReference type="Gene3D" id="1.10.472.20">
    <property type="entry name" value="Nitrile hydratase, beta subunit"/>
    <property type="match status" value="1"/>
</dbReference>
<dbReference type="InterPro" id="IPR024690">
    <property type="entry name" value="CN_hydtase_beta_dom_C"/>
</dbReference>
<dbReference type="GO" id="GO:0046914">
    <property type="term" value="F:transition metal ion binding"/>
    <property type="evidence" value="ECO:0007669"/>
    <property type="project" value="InterPro"/>
</dbReference>
<sequence length="219" mass="24015">MNGAQDLGGMMGFGPVVPEPEDVRFHAEWEKRALALTLAAGALGRWNIDISRHARETLHPADYLSSSYYEIWTKGLEKLLQGAGLVSAAELKAGRAIDPPVPGQKVLRADQVAPTLARGSNYQRPEAAPARFAVDDVVLTRNEHPTGHTRLPRYARGKVGTVERVHGVFVLPDSNAHGRGESPQWLYTVRFDGRELWGEAADPTLTVSIDAWESYLEPA</sequence>
<dbReference type="SUPFAM" id="SSF50090">
    <property type="entry name" value="Electron transport accessory proteins"/>
    <property type="match status" value="1"/>
</dbReference>
<dbReference type="Pfam" id="PF02211">
    <property type="entry name" value="NHase_beta_C"/>
    <property type="match status" value="1"/>
</dbReference>
<dbReference type="NCBIfam" id="TIGR03888">
    <property type="entry name" value="nitrile_beta"/>
    <property type="match status" value="1"/>
</dbReference>
<dbReference type="AlphaFoldDB" id="A0A0A0DAL7"/>
<name>A0A0A0DAL7_9PROT</name>
<evidence type="ECO:0000256" key="2">
    <source>
        <dbReference type="ARBA" id="ARBA00009098"/>
    </source>
</evidence>
<comment type="catalytic activity">
    <reaction evidence="4 5">
        <text>an aliphatic primary amide = an aliphatic nitrile + H2O</text>
        <dbReference type="Rhea" id="RHEA:12673"/>
        <dbReference type="ChEBI" id="CHEBI:15377"/>
        <dbReference type="ChEBI" id="CHEBI:65285"/>
        <dbReference type="ChEBI" id="CHEBI:80291"/>
        <dbReference type="EC" id="4.2.1.84"/>
    </reaction>
</comment>
<reference evidence="8 9" key="1">
    <citation type="submission" date="2014-01" db="EMBL/GenBank/DDBJ databases">
        <title>Genome sequence determination for a cystic fibrosis isolate, Inquilinus limosus.</title>
        <authorList>
            <person name="Pino M."/>
            <person name="Di Conza J."/>
            <person name="Gutkind G."/>
        </authorList>
    </citation>
    <scope>NUCLEOTIDE SEQUENCE [LARGE SCALE GENOMIC DNA]</scope>
    <source>
        <strain evidence="8 9">MP06</strain>
    </source>
</reference>
<dbReference type="RefSeq" id="WP_034833810.1">
    <property type="nucleotide sequence ID" value="NZ_JANX01000060.1"/>
</dbReference>
<feature type="domain" description="Nitrile hydratase beta subunit" evidence="6">
    <location>
        <begin position="123"/>
        <end position="218"/>
    </location>
</feature>
<dbReference type="Pfam" id="PF21006">
    <property type="entry name" value="NHase_beta_N"/>
    <property type="match status" value="1"/>
</dbReference>
<evidence type="ECO:0000256" key="4">
    <source>
        <dbReference type="ARBA" id="ARBA00044877"/>
    </source>
</evidence>
<gene>
    <name evidence="8" type="ORF">P409_07555</name>
</gene>
<comment type="function">
    <text evidence="1 5">NHase catalyzes the hydration of various nitrile compounds to the corresponding amides.</text>
</comment>
<evidence type="ECO:0000259" key="6">
    <source>
        <dbReference type="Pfam" id="PF02211"/>
    </source>
</evidence>
<evidence type="ECO:0000259" key="7">
    <source>
        <dbReference type="Pfam" id="PF21006"/>
    </source>
</evidence>
<dbReference type="InterPro" id="IPR003168">
    <property type="entry name" value="Nitrile_hydratase_bsu"/>
</dbReference>
<protein>
    <recommendedName>
        <fullName evidence="5">Nitrile hydratase subunit beta</fullName>
        <shortName evidence="5">NHase</shortName>
        <ecNumber evidence="5">4.2.1.84</ecNumber>
    </recommendedName>
</protein>
<comment type="similarity">
    <text evidence="2 5">Belongs to the nitrile hydratase subunit beta family.</text>
</comment>
<evidence type="ECO:0000256" key="5">
    <source>
        <dbReference type="PIRNR" id="PIRNR001427"/>
    </source>
</evidence>
<dbReference type="PIRSF" id="PIRSF001427">
    <property type="entry name" value="NHase_beta"/>
    <property type="match status" value="1"/>
</dbReference>
<dbReference type="InterPro" id="IPR008990">
    <property type="entry name" value="Elect_transpt_acc-like_dom_sf"/>
</dbReference>
<dbReference type="Proteomes" id="UP000029995">
    <property type="component" value="Unassembled WGS sequence"/>
</dbReference>
<dbReference type="Gene3D" id="2.30.30.50">
    <property type="match status" value="1"/>
</dbReference>
<evidence type="ECO:0000313" key="8">
    <source>
        <dbReference type="EMBL" id="KGM34913.1"/>
    </source>
</evidence>
<comment type="caution">
    <text evidence="8">The sequence shown here is derived from an EMBL/GenBank/DDBJ whole genome shotgun (WGS) entry which is preliminary data.</text>
</comment>